<evidence type="ECO:0000256" key="4">
    <source>
        <dbReference type="ARBA" id="ARBA00022519"/>
    </source>
</evidence>
<dbReference type="GO" id="GO:0022857">
    <property type="term" value="F:transmembrane transporter activity"/>
    <property type="evidence" value="ECO:0007669"/>
    <property type="project" value="TreeGrafter"/>
</dbReference>
<sequence>MQTFNRLTGWLVGGLKAGGGLCLVAMMALTCLDVVLRVAGKPLEGAVELVAWLGALVLALALPQTQARQGHVGLMSLVKRLPRRPSLVVQILAALGSLALCGAAAWQCWVYAGQLAEGHEISMTLGLPQHVLARVVSLGLGVTCLVIAGQAAALVKKAVRP</sequence>
<evidence type="ECO:0000256" key="7">
    <source>
        <dbReference type="ARBA" id="ARBA00023136"/>
    </source>
</evidence>
<dbReference type="Proteomes" id="UP001366166">
    <property type="component" value="Chromosome"/>
</dbReference>
<keyword evidence="2" id="KW-0813">Transport</keyword>
<dbReference type="GO" id="GO:0005886">
    <property type="term" value="C:plasma membrane"/>
    <property type="evidence" value="ECO:0007669"/>
    <property type="project" value="UniProtKB-SubCell"/>
</dbReference>
<dbReference type="Pfam" id="PF04290">
    <property type="entry name" value="DctQ"/>
    <property type="match status" value="1"/>
</dbReference>
<dbReference type="AlphaFoldDB" id="A0AAU9E7W7"/>
<dbReference type="PANTHER" id="PTHR35011">
    <property type="entry name" value="2,3-DIKETO-L-GULONATE TRAP TRANSPORTER SMALL PERMEASE PROTEIN YIAM"/>
    <property type="match status" value="1"/>
</dbReference>
<protein>
    <recommendedName>
        <fullName evidence="10">Tripartite ATP-independent periplasmic transporters DctQ component domain-containing protein</fullName>
    </recommendedName>
</protein>
<keyword evidence="6 9" id="KW-1133">Transmembrane helix</keyword>
<dbReference type="InterPro" id="IPR007387">
    <property type="entry name" value="TRAP_DctQ"/>
</dbReference>
<evidence type="ECO:0000256" key="2">
    <source>
        <dbReference type="ARBA" id="ARBA00022448"/>
    </source>
</evidence>
<feature type="transmembrane region" description="Helical" evidence="9">
    <location>
        <begin position="87"/>
        <end position="112"/>
    </location>
</feature>
<dbReference type="GO" id="GO:0015740">
    <property type="term" value="P:C4-dicarboxylate transport"/>
    <property type="evidence" value="ECO:0007669"/>
    <property type="project" value="TreeGrafter"/>
</dbReference>
<comment type="similarity">
    <text evidence="8">Belongs to the TRAP transporter small permease family.</text>
</comment>
<comment type="subcellular location">
    <subcellularLocation>
        <location evidence="1">Cell inner membrane</location>
        <topology evidence="1">Multi-pass membrane protein</topology>
    </subcellularLocation>
</comment>
<feature type="transmembrane region" description="Helical" evidence="9">
    <location>
        <begin position="7"/>
        <end position="29"/>
    </location>
</feature>
<dbReference type="PANTHER" id="PTHR35011:SF10">
    <property type="entry name" value="TRAP TRANSPORTER SMALL PERMEASE PROTEIN"/>
    <property type="match status" value="1"/>
</dbReference>
<keyword evidence="7 9" id="KW-0472">Membrane</keyword>
<feature type="domain" description="Tripartite ATP-independent periplasmic transporters DctQ component" evidence="10">
    <location>
        <begin position="26"/>
        <end position="155"/>
    </location>
</feature>
<dbReference type="EMBL" id="AP028679">
    <property type="protein sequence ID" value="BEQ13248.1"/>
    <property type="molecule type" value="Genomic_DNA"/>
</dbReference>
<evidence type="ECO:0000256" key="9">
    <source>
        <dbReference type="SAM" id="Phobius"/>
    </source>
</evidence>
<dbReference type="KEGG" id="dmp:FAK_03140"/>
<evidence type="ECO:0000256" key="3">
    <source>
        <dbReference type="ARBA" id="ARBA00022475"/>
    </source>
</evidence>
<keyword evidence="5 9" id="KW-0812">Transmembrane</keyword>
<evidence type="ECO:0000256" key="5">
    <source>
        <dbReference type="ARBA" id="ARBA00022692"/>
    </source>
</evidence>
<dbReference type="InterPro" id="IPR055348">
    <property type="entry name" value="DctQ"/>
</dbReference>
<reference evidence="12" key="1">
    <citation type="journal article" date="2023" name="Arch. Microbiol.">
        <title>Desulfoferula mesophilus gen. nov. sp. nov., a mesophilic sulfate-reducing bacterium isolated from a brackish lake sediment.</title>
        <authorList>
            <person name="Watanabe T."/>
            <person name="Yabe T."/>
            <person name="Tsuji J.M."/>
            <person name="Fukui M."/>
        </authorList>
    </citation>
    <scope>NUCLEOTIDE SEQUENCE [LARGE SCALE GENOMIC DNA]</scope>
    <source>
        <strain evidence="12">12FAK</strain>
    </source>
</reference>
<name>A0AAU9E7W7_9BACT</name>
<evidence type="ECO:0000256" key="1">
    <source>
        <dbReference type="ARBA" id="ARBA00004429"/>
    </source>
</evidence>
<evidence type="ECO:0000313" key="11">
    <source>
        <dbReference type="EMBL" id="BEQ13248.1"/>
    </source>
</evidence>
<feature type="transmembrane region" description="Helical" evidence="9">
    <location>
        <begin position="132"/>
        <end position="155"/>
    </location>
</feature>
<organism evidence="11 12">
    <name type="scientific">Desulfoferula mesophila</name>
    <dbReference type="NCBI Taxonomy" id="3058419"/>
    <lineage>
        <taxon>Bacteria</taxon>
        <taxon>Pseudomonadati</taxon>
        <taxon>Thermodesulfobacteriota</taxon>
        <taxon>Desulfarculia</taxon>
        <taxon>Desulfarculales</taxon>
        <taxon>Desulfarculaceae</taxon>
        <taxon>Desulfoferula</taxon>
    </lineage>
</organism>
<dbReference type="RefSeq" id="WP_338604747.1">
    <property type="nucleotide sequence ID" value="NZ_AP028679.1"/>
</dbReference>
<evidence type="ECO:0000256" key="6">
    <source>
        <dbReference type="ARBA" id="ARBA00022989"/>
    </source>
</evidence>
<gene>
    <name evidence="11" type="ORF">FAK_03140</name>
</gene>
<keyword evidence="4" id="KW-0997">Cell inner membrane</keyword>
<evidence type="ECO:0000259" key="10">
    <source>
        <dbReference type="Pfam" id="PF04290"/>
    </source>
</evidence>
<keyword evidence="3" id="KW-1003">Cell membrane</keyword>
<accession>A0AAU9E7W7</accession>
<keyword evidence="12" id="KW-1185">Reference proteome</keyword>
<evidence type="ECO:0000256" key="8">
    <source>
        <dbReference type="ARBA" id="ARBA00038436"/>
    </source>
</evidence>
<proteinExistence type="inferred from homology"/>
<evidence type="ECO:0000313" key="12">
    <source>
        <dbReference type="Proteomes" id="UP001366166"/>
    </source>
</evidence>
<feature type="transmembrane region" description="Helical" evidence="9">
    <location>
        <begin position="49"/>
        <end position="67"/>
    </location>
</feature>